<proteinExistence type="predicted"/>
<accession>A0A645E356</accession>
<name>A0A645E356_9ZZZZ</name>
<organism evidence="1">
    <name type="scientific">bioreactor metagenome</name>
    <dbReference type="NCBI Taxonomy" id="1076179"/>
    <lineage>
        <taxon>unclassified sequences</taxon>
        <taxon>metagenomes</taxon>
        <taxon>ecological metagenomes</taxon>
    </lineage>
</organism>
<comment type="caution">
    <text evidence="1">The sequence shown here is derived from an EMBL/GenBank/DDBJ whole genome shotgun (WGS) entry which is preliminary data.</text>
</comment>
<evidence type="ECO:0000313" key="1">
    <source>
        <dbReference type="EMBL" id="MPM95969.1"/>
    </source>
</evidence>
<gene>
    <name evidence="1" type="ORF">SDC9_143125</name>
</gene>
<dbReference type="AlphaFoldDB" id="A0A645E356"/>
<dbReference type="EMBL" id="VSSQ01042393">
    <property type="protein sequence ID" value="MPM95969.1"/>
    <property type="molecule type" value="Genomic_DNA"/>
</dbReference>
<sequence length="112" mass="12978">MEEHLRVLLSQTIGEFNRKRSEILQVAYKEGGREAVDRVINEHDVLRDAYFEILRRQLDRNNYQYEQLINAANSETEKLRRSVSQLRSVGEIITLSGVVINLLGRILIILGI</sequence>
<protein>
    <submittedName>
        <fullName evidence="1">Uncharacterized protein</fullName>
    </submittedName>
</protein>
<reference evidence="1" key="1">
    <citation type="submission" date="2019-08" db="EMBL/GenBank/DDBJ databases">
        <authorList>
            <person name="Kucharzyk K."/>
            <person name="Murdoch R.W."/>
            <person name="Higgins S."/>
            <person name="Loffler F."/>
        </authorList>
    </citation>
    <scope>NUCLEOTIDE SEQUENCE</scope>
</reference>